<organism evidence="1 2">
    <name type="scientific">Trifolium subterraneum</name>
    <name type="common">Subterranean clover</name>
    <dbReference type="NCBI Taxonomy" id="3900"/>
    <lineage>
        <taxon>Eukaryota</taxon>
        <taxon>Viridiplantae</taxon>
        <taxon>Streptophyta</taxon>
        <taxon>Embryophyta</taxon>
        <taxon>Tracheophyta</taxon>
        <taxon>Spermatophyta</taxon>
        <taxon>Magnoliopsida</taxon>
        <taxon>eudicotyledons</taxon>
        <taxon>Gunneridae</taxon>
        <taxon>Pentapetalae</taxon>
        <taxon>rosids</taxon>
        <taxon>fabids</taxon>
        <taxon>Fabales</taxon>
        <taxon>Fabaceae</taxon>
        <taxon>Papilionoideae</taxon>
        <taxon>50 kb inversion clade</taxon>
        <taxon>NPAAA clade</taxon>
        <taxon>Hologalegina</taxon>
        <taxon>IRL clade</taxon>
        <taxon>Trifolieae</taxon>
        <taxon>Trifolium</taxon>
    </lineage>
</organism>
<keyword evidence="2" id="KW-1185">Reference proteome</keyword>
<accession>A0A2Z6LSC5</accession>
<proteinExistence type="predicted"/>
<dbReference type="Proteomes" id="UP000242715">
    <property type="component" value="Unassembled WGS sequence"/>
</dbReference>
<evidence type="ECO:0000313" key="1">
    <source>
        <dbReference type="EMBL" id="GAU21636.1"/>
    </source>
</evidence>
<protein>
    <submittedName>
        <fullName evidence="1">Uncharacterized protein</fullName>
    </submittedName>
</protein>
<gene>
    <name evidence="1" type="ORF">TSUD_251190</name>
</gene>
<reference evidence="2" key="1">
    <citation type="journal article" date="2017" name="Front. Plant Sci.">
        <title>Climate Clever Clovers: New Paradigm to Reduce the Environmental Footprint of Ruminants by Breeding Low Methanogenic Forages Utilizing Haplotype Variation.</title>
        <authorList>
            <person name="Kaur P."/>
            <person name="Appels R."/>
            <person name="Bayer P.E."/>
            <person name="Keeble-Gagnere G."/>
            <person name="Wang J."/>
            <person name="Hirakawa H."/>
            <person name="Shirasawa K."/>
            <person name="Vercoe P."/>
            <person name="Stefanova K."/>
            <person name="Durmic Z."/>
            <person name="Nichols P."/>
            <person name="Revell C."/>
            <person name="Isobe S.N."/>
            <person name="Edwards D."/>
            <person name="Erskine W."/>
        </authorList>
    </citation>
    <scope>NUCLEOTIDE SEQUENCE [LARGE SCALE GENOMIC DNA]</scope>
    <source>
        <strain evidence="2">cv. Daliak</strain>
    </source>
</reference>
<dbReference type="EMBL" id="DF973234">
    <property type="protein sequence ID" value="GAU21636.1"/>
    <property type="molecule type" value="Genomic_DNA"/>
</dbReference>
<name>A0A2Z6LSC5_TRISU</name>
<dbReference type="AlphaFoldDB" id="A0A2Z6LSC5"/>
<sequence length="172" mass="19139">MKAPVVASAKSESYDETVMSINRTGFDSWLIHAGSGKVYLSEYMLPLVWIDLELEMTGFESDKVITQLVVSDKDLSLCKPCIPSGKATRLGRQPCISTTCSSRLVVARKLTAITSTNPFTYSFEYMLPLVWIDMDMTGAHVDCVISRVTRLSISTLNIHVKHFNMETCTLSC</sequence>
<evidence type="ECO:0000313" key="2">
    <source>
        <dbReference type="Proteomes" id="UP000242715"/>
    </source>
</evidence>